<dbReference type="PANTHER" id="PTHR43656:SF2">
    <property type="entry name" value="BINDING OXIDOREDUCTASE, PUTATIVE (AFU_ORTHOLOGUE AFUA_2G08260)-RELATED"/>
    <property type="match status" value="1"/>
</dbReference>
<keyword evidence="1" id="KW-0285">Flavoprotein</keyword>
<dbReference type="RefSeq" id="WP_199393323.1">
    <property type="nucleotide sequence ID" value="NZ_JAEMHK010000001.1"/>
</dbReference>
<dbReference type="Proteomes" id="UP000641025">
    <property type="component" value="Unassembled WGS sequence"/>
</dbReference>
<comment type="caution">
    <text evidence="4">The sequence shown here is derived from an EMBL/GenBank/DDBJ whole genome shotgun (WGS) entry which is preliminary data.</text>
</comment>
<sequence>MGKVFEKTNINGMSLGNRFIYSATWDGCADDNGFCTQRNIDMTVERVSGGVGLIITGMAYVKPEGKAAPWQLAACGDEFTDGLAKMAGAIHDAGGKVVLQLAHAGCYAPSAITGHEPLGPSANDTDNFPKCREMTLQEIDEVVDAFGKAAGRAQKAGFDGVQLHGAHGYLLTQFLSPFFNKRTDNYGGSIENRARVLVRAIQAVRNEVGEKFPVLVKINSEDFVEGGFTQDEMLQVCSMLEDAGVDAIEMSGGTVYASGAFSCCRVGALDTPEKEVYYKDAATRYKEKISVPLVLVGGNRSLEASEKVVSVGLTDYVSFCRPLIRESDLIKRWKEGDTAPAACIYCNGCFAPGLKGQGVQCIARKGNAAK</sequence>
<dbReference type="PANTHER" id="PTHR43656">
    <property type="entry name" value="BINDING OXIDOREDUCTASE, PUTATIVE (AFU_ORTHOLOGUE AFUA_2G08260)-RELATED"/>
    <property type="match status" value="1"/>
</dbReference>
<protein>
    <submittedName>
        <fullName evidence="4">NADH:flavin oxidoreductase</fullName>
    </submittedName>
</protein>
<dbReference type="InterPro" id="IPR051799">
    <property type="entry name" value="NADH_flavin_oxidoreductase"/>
</dbReference>
<dbReference type="CDD" id="cd02803">
    <property type="entry name" value="OYE_like_FMN_family"/>
    <property type="match status" value="1"/>
</dbReference>
<keyword evidence="2" id="KW-0560">Oxidoreductase</keyword>
<evidence type="ECO:0000313" key="4">
    <source>
        <dbReference type="EMBL" id="MBJ6798796.1"/>
    </source>
</evidence>
<gene>
    <name evidence="4" type="ORF">JFN90_01455</name>
</gene>
<reference evidence="4 5" key="1">
    <citation type="submission" date="2020-12" db="EMBL/GenBank/DDBJ databases">
        <title>Geomonas sp. Red259, isolated from paddy soil.</title>
        <authorList>
            <person name="Xu Z."/>
            <person name="Zhang Z."/>
            <person name="Masuda Y."/>
            <person name="Itoh H."/>
            <person name="Senoo K."/>
        </authorList>
    </citation>
    <scope>NUCLEOTIDE SEQUENCE [LARGE SCALE GENOMIC DNA]</scope>
    <source>
        <strain evidence="4 5">Red259</strain>
    </source>
</reference>
<dbReference type="EMBL" id="JAEMHK010000001">
    <property type="protein sequence ID" value="MBJ6798796.1"/>
    <property type="molecule type" value="Genomic_DNA"/>
</dbReference>
<evidence type="ECO:0000256" key="1">
    <source>
        <dbReference type="ARBA" id="ARBA00022630"/>
    </source>
</evidence>
<dbReference type="InterPro" id="IPR001155">
    <property type="entry name" value="OxRdtase_FMN_N"/>
</dbReference>
<evidence type="ECO:0000259" key="3">
    <source>
        <dbReference type="Pfam" id="PF00724"/>
    </source>
</evidence>
<feature type="domain" description="NADH:flavin oxidoreductase/NADH oxidase N-terminal" evidence="3">
    <location>
        <begin position="4"/>
        <end position="336"/>
    </location>
</feature>
<keyword evidence="5" id="KW-1185">Reference proteome</keyword>
<evidence type="ECO:0000256" key="2">
    <source>
        <dbReference type="ARBA" id="ARBA00023002"/>
    </source>
</evidence>
<dbReference type="InterPro" id="IPR013785">
    <property type="entry name" value="Aldolase_TIM"/>
</dbReference>
<evidence type="ECO:0000313" key="5">
    <source>
        <dbReference type="Proteomes" id="UP000641025"/>
    </source>
</evidence>
<dbReference type="Gene3D" id="3.20.20.70">
    <property type="entry name" value="Aldolase class I"/>
    <property type="match status" value="1"/>
</dbReference>
<dbReference type="SUPFAM" id="SSF51395">
    <property type="entry name" value="FMN-linked oxidoreductases"/>
    <property type="match status" value="1"/>
</dbReference>
<dbReference type="Pfam" id="PF00724">
    <property type="entry name" value="Oxidored_FMN"/>
    <property type="match status" value="1"/>
</dbReference>
<organism evidence="4 5">
    <name type="scientific">Geomonas propionica</name>
    <dbReference type="NCBI Taxonomy" id="2798582"/>
    <lineage>
        <taxon>Bacteria</taxon>
        <taxon>Pseudomonadati</taxon>
        <taxon>Thermodesulfobacteriota</taxon>
        <taxon>Desulfuromonadia</taxon>
        <taxon>Geobacterales</taxon>
        <taxon>Geobacteraceae</taxon>
        <taxon>Geomonas</taxon>
    </lineage>
</organism>
<accession>A0ABS0YLD9</accession>
<proteinExistence type="predicted"/>
<name>A0ABS0YLD9_9BACT</name>